<evidence type="ECO:0000313" key="2">
    <source>
        <dbReference type="EMBL" id="JAA54035.1"/>
    </source>
</evidence>
<sequence>MNMDEKHILSILIVVFCIYEPTSSTTSDTLPGPAYETYNVTKFMDTAEKIWTLNSTKNSSVWCRNDEVAIINGSKIYFNRSFMNRKGSWQIQAYEGEILDFSRPKDLHDKKYEILFRYFMPYAMLVGPKGTEPSTLEELEYASDDYDCGVFRVIYNVDPKDILYSKWYDLRFRGSSVSKVTSKCTQYFQERMKEEPMFDIYNDTCQSL</sequence>
<keyword evidence="1" id="KW-0732">Signal</keyword>
<name>L7LQR7_RHIPC</name>
<proteinExistence type="evidence at transcript level"/>
<feature type="signal peptide" evidence="1">
    <location>
        <begin position="1"/>
        <end position="24"/>
    </location>
</feature>
<reference evidence="2" key="2">
    <citation type="journal article" date="2015" name="J. Proteomics">
        <title>Sexual differences in the sialomes of the zebra tick, Rhipicephalus pulchellus.</title>
        <authorList>
            <person name="Tan A.W."/>
            <person name="Francischetti I.M."/>
            <person name="Slovak M."/>
            <person name="Kini R.M."/>
            <person name="Ribeiro J.M."/>
        </authorList>
    </citation>
    <scope>NUCLEOTIDE SEQUENCE</scope>
    <source>
        <tissue evidence="2">Salivary gland</tissue>
    </source>
</reference>
<accession>L7LQR7</accession>
<dbReference type="AlphaFoldDB" id="L7LQR7"/>
<organism evidence="2">
    <name type="scientific">Rhipicephalus pulchellus</name>
    <name type="common">Yellow backed tick</name>
    <name type="synonym">Dermacentor pulchellus</name>
    <dbReference type="NCBI Taxonomy" id="72859"/>
    <lineage>
        <taxon>Eukaryota</taxon>
        <taxon>Metazoa</taxon>
        <taxon>Ecdysozoa</taxon>
        <taxon>Arthropoda</taxon>
        <taxon>Chelicerata</taxon>
        <taxon>Arachnida</taxon>
        <taxon>Acari</taxon>
        <taxon>Parasitiformes</taxon>
        <taxon>Ixodida</taxon>
        <taxon>Ixodoidea</taxon>
        <taxon>Ixodidae</taxon>
        <taxon>Rhipicephalinae</taxon>
        <taxon>Rhipicephalus</taxon>
        <taxon>Rhipicephalus</taxon>
    </lineage>
</organism>
<feature type="chain" id="PRO_5003981085" evidence="1">
    <location>
        <begin position="25"/>
        <end position="208"/>
    </location>
</feature>
<dbReference type="EMBL" id="GACK01010999">
    <property type="protein sequence ID" value="JAA54035.1"/>
    <property type="molecule type" value="mRNA"/>
</dbReference>
<protein>
    <submittedName>
        <fullName evidence="2">Putative group i salivary lipocalin</fullName>
    </submittedName>
</protein>
<reference evidence="2" key="1">
    <citation type="submission" date="2012-11" db="EMBL/GenBank/DDBJ databases">
        <authorList>
            <person name="Lucero-Rivera Y.E."/>
            <person name="Tovar-Ramirez D."/>
        </authorList>
    </citation>
    <scope>NUCLEOTIDE SEQUENCE</scope>
    <source>
        <tissue evidence="2">Salivary gland</tissue>
    </source>
</reference>
<evidence type="ECO:0000256" key="1">
    <source>
        <dbReference type="SAM" id="SignalP"/>
    </source>
</evidence>